<reference evidence="2" key="1">
    <citation type="submission" date="2014-11" db="EMBL/GenBank/DDBJ databases">
        <authorList>
            <person name="Otto D Thomas"/>
            <person name="Naeem Raeece"/>
        </authorList>
    </citation>
    <scope>NUCLEOTIDE SEQUENCE</scope>
</reference>
<evidence type="ECO:0000259" key="1">
    <source>
        <dbReference type="Pfam" id="PF21530"/>
    </source>
</evidence>
<name>A0A0G4F526_9ALVE</name>
<feature type="domain" description="DNA helicase Pif1-like 2B" evidence="1">
    <location>
        <begin position="118"/>
        <end position="161"/>
    </location>
</feature>
<protein>
    <recommendedName>
        <fullName evidence="1">DNA helicase Pif1-like 2B domain-containing protein</fullName>
    </recommendedName>
</protein>
<sequence length="282" mass="31929">MRVQRLIAQGKSASKQQEWADLLFRVGDGVGRNTITLPASLRSSASTHIQFIQEIFGDLTSGNIPPEIVATRAILAPKNDDTNEINQVATDMYPRVEREYKSVDVSSDPEMGHLLVPEFLNGLQPSGLPPHKLRLKRFMPLILIRNLDKTRGLANGTRLILLYMGDKYLQCRVITGPRKGKEVLIPRLNLETEQKGKQAFKFQRRQFPVLPAFALTINRSQGQTLERMGLCLASEIFAYRQGYVALSRCGEEEGAKIFNPEEIALITPIQFKLYRRLRNKPQ</sequence>
<dbReference type="PhylomeDB" id="A0A0G4F526"/>
<accession>A0A0G4F526</accession>
<organism evidence="2">
    <name type="scientific">Chromera velia CCMP2878</name>
    <dbReference type="NCBI Taxonomy" id="1169474"/>
    <lineage>
        <taxon>Eukaryota</taxon>
        <taxon>Sar</taxon>
        <taxon>Alveolata</taxon>
        <taxon>Colpodellida</taxon>
        <taxon>Chromeraceae</taxon>
        <taxon>Chromera</taxon>
    </lineage>
</organism>
<dbReference type="EMBL" id="CDMZ01000115">
    <property type="protein sequence ID" value="CEM07047.1"/>
    <property type="molecule type" value="Genomic_DNA"/>
</dbReference>
<dbReference type="GO" id="GO:0005657">
    <property type="term" value="C:replication fork"/>
    <property type="evidence" value="ECO:0007669"/>
    <property type="project" value="TreeGrafter"/>
</dbReference>
<dbReference type="SUPFAM" id="SSF52540">
    <property type="entry name" value="P-loop containing nucleoside triphosphate hydrolases"/>
    <property type="match status" value="1"/>
</dbReference>
<evidence type="ECO:0000313" key="2">
    <source>
        <dbReference type="EMBL" id="CEM07047.1"/>
    </source>
</evidence>
<dbReference type="InterPro" id="IPR049163">
    <property type="entry name" value="Pif1-like_2B_dom"/>
</dbReference>
<dbReference type="Pfam" id="PF21530">
    <property type="entry name" value="Pif1_2B_dom"/>
    <property type="match status" value="1"/>
</dbReference>
<dbReference type="PANTHER" id="PTHR23274:SF51">
    <property type="entry name" value="OS03G0423850 PROTEIN"/>
    <property type="match status" value="1"/>
</dbReference>
<dbReference type="AlphaFoldDB" id="A0A0G4F526"/>
<gene>
    <name evidence="2" type="ORF">Cvel_15117</name>
</gene>
<dbReference type="GO" id="GO:0006260">
    <property type="term" value="P:DNA replication"/>
    <property type="evidence" value="ECO:0007669"/>
    <property type="project" value="TreeGrafter"/>
</dbReference>
<dbReference type="InterPro" id="IPR027417">
    <property type="entry name" value="P-loop_NTPase"/>
</dbReference>
<dbReference type="PANTHER" id="PTHR23274">
    <property type="entry name" value="DNA HELICASE-RELATED"/>
    <property type="match status" value="1"/>
</dbReference>
<proteinExistence type="predicted"/>
<dbReference type="VEuPathDB" id="CryptoDB:Cvel_15117"/>